<protein>
    <submittedName>
        <fullName evidence="3">ADP-ribosyltransferase</fullName>
    </submittedName>
</protein>
<dbReference type="Gene3D" id="3.90.176.10">
    <property type="entry name" value="Toxin ADP-ribosyltransferase, Chain A, domain 1"/>
    <property type="match status" value="1"/>
</dbReference>
<dbReference type="Pfam" id="PF03496">
    <property type="entry name" value="ADPrib_exo_Tox"/>
    <property type="match status" value="1"/>
</dbReference>
<feature type="compositionally biased region" description="Low complexity" evidence="1">
    <location>
        <begin position="297"/>
        <end position="308"/>
    </location>
</feature>
<proteinExistence type="predicted"/>
<comment type="caution">
    <text evidence="3">The sequence shown here is derived from an EMBL/GenBank/DDBJ whole genome shotgun (WGS) entry which is preliminary data.</text>
</comment>
<keyword evidence="4" id="KW-1185">Reference proteome</keyword>
<name>A0ABW6KJ17_9ACTN</name>
<dbReference type="Proteomes" id="UP001601197">
    <property type="component" value="Unassembled WGS sequence"/>
</dbReference>
<reference evidence="3 4" key="1">
    <citation type="submission" date="2024-10" db="EMBL/GenBank/DDBJ databases">
        <title>The Natural Products Discovery Center: Release of the First 8490 Sequenced Strains for Exploring Actinobacteria Biosynthetic Diversity.</title>
        <authorList>
            <person name="Kalkreuter E."/>
            <person name="Kautsar S.A."/>
            <person name="Yang D."/>
            <person name="Bader C.D."/>
            <person name="Teijaro C.N."/>
            <person name="Fluegel L."/>
            <person name="Davis C.M."/>
            <person name="Simpson J.R."/>
            <person name="Lauterbach L."/>
            <person name="Steele A.D."/>
            <person name="Gui C."/>
            <person name="Meng S."/>
            <person name="Li G."/>
            <person name="Viehrig K."/>
            <person name="Ye F."/>
            <person name="Su P."/>
            <person name="Kiefer A.F."/>
            <person name="Nichols A."/>
            <person name="Cepeda A.J."/>
            <person name="Yan W."/>
            <person name="Fan B."/>
            <person name="Jiang Y."/>
            <person name="Adhikari A."/>
            <person name="Zheng C.-J."/>
            <person name="Schuster L."/>
            <person name="Cowan T.M."/>
            <person name="Smanski M.J."/>
            <person name="Chevrette M.G."/>
            <person name="De Carvalho L.P.S."/>
            <person name="Shen B."/>
        </authorList>
    </citation>
    <scope>NUCLEOTIDE SEQUENCE [LARGE SCALE GENOMIC DNA]</scope>
    <source>
        <strain evidence="3 4">NPDC007147</strain>
    </source>
</reference>
<gene>
    <name evidence="3" type="ORF">ACFYNZ_00005</name>
</gene>
<dbReference type="SUPFAM" id="SSF56399">
    <property type="entry name" value="ADP-ribosylation"/>
    <property type="match status" value="1"/>
</dbReference>
<dbReference type="EMBL" id="JBIAFJ010000001">
    <property type="protein sequence ID" value="MFE9167915.1"/>
    <property type="molecule type" value="Genomic_DNA"/>
</dbReference>
<dbReference type="RefSeq" id="WP_388341561.1">
    <property type="nucleotide sequence ID" value="NZ_JBIAFJ010000001.1"/>
</dbReference>
<organism evidence="3 4">
    <name type="scientific">Streptomyces kebangsaanensis</name>
    <dbReference type="NCBI Taxonomy" id="864058"/>
    <lineage>
        <taxon>Bacteria</taxon>
        <taxon>Bacillati</taxon>
        <taxon>Actinomycetota</taxon>
        <taxon>Actinomycetes</taxon>
        <taxon>Kitasatosporales</taxon>
        <taxon>Streptomycetaceae</taxon>
        <taxon>Streptomyces</taxon>
    </lineage>
</organism>
<feature type="non-terminal residue" evidence="3">
    <location>
        <position position="1"/>
    </location>
</feature>
<evidence type="ECO:0000256" key="1">
    <source>
        <dbReference type="SAM" id="MobiDB-lite"/>
    </source>
</evidence>
<dbReference type="InterPro" id="IPR003540">
    <property type="entry name" value="ADP-ribosyltransferase"/>
</dbReference>
<feature type="compositionally biased region" description="Basic and acidic residues" evidence="1">
    <location>
        <begin position="246"/>
        <end position="277"/>
    </location>
</feature>
<sequence>DKLPSWVRDSRTAMKETGKALVAWDEWGKNPARAAGAVTFNVLTTVFTGGAGGAAAGAGKAGAAAKVLSAAGKAGRALDPMTYVAKGAGAGLSKVGDISKALKGVGTIDIPKLPDGSVHLPDGRFLDPHGNIMTPNGVIDTTPIPHETAAPKLPDHWTIQGQQPVYAGAHTGDGLAGSAHTTDAVGRYDTATHTSYDHASAGAPTHDVPSGAPHTPHTGGHDVPGSGGHAPDPAHHGPAHGTSAGHADDAAHGAGHTDDGGHHPDHTAGHADDAVHMGDHADLGHTAVDTAAHHGADAPAAPGHPGTDVPGNGGGEPFEYKPHMSKAEFAVLSDAEKHAVATAELAHGTNPVPSVSNEAGLKYGNTYWNDFLDDLHPESRSALVTYTGSAYTSINGHLRFGEHASEYTLHTIDEMDKVMGARPVPEDVMIVRGTGIDHLDLKSPMDMQGGVFDDKAYTSTALGKTPPPPFDGKPVWMHLRVPKGTPALWLDHLSQVPGERELLLARGTEYKVTRVFMDEADGKWHVYGEVLPRP</sequence>
<dbReference type="PROSITE" id="PS51996">
    <property type="entry name" value="TR_MART"/>
    <property type="match status" value="1"/>
</dbReference>
<evidence type="ECO:0000259" key="2">
    <source>
        <dbReference type="Pfam" id="PF03496"/>
    </source>
</evidence>
<evidence type="ECO:0000313" key="4">
    <source>
        <dbReference type="Proteomes" id="UP001601197"/>
    </source>
</evidence>
<feature type="domain" description="ADP ribosyltransferase" evidence="2">
    <location>
        <begin position="362"/>
        <end position="522"/>
    </location>
</feature>
<accession>A0ABW6KJ17</accession>
<evidence type="ECO:0000313" key="3">
    <source>
        <dbReference type="EMBL" id="MFE9167915.1"/>
    </source>
</evidence>
<feature type="region of interest" description="Disordered" evidence="1">
    <location>
        <begin position="294"/>
        <end position="321"/>
    </location>
</feature>
<feature type="region of interest" description="Disordered" evidence="1">
    <location>
        <begin position="195"/>
        <end position="277"/>
    </location>
</feature>